<organism evidence="2 3">
    <name type="scientific">Calderihabitans maritimus</name>
    <dbReference type="NCBI Taxonomy" id="1246530"/>
    <lineage>
        <taxon>Bacteria</taxon>
        <taxon>Bacillati</taxon>
        <taxon>Bacillota</taxon>
        <taxon>Clostridia</taxon>
        <taxon>Neomoorellales</taxon>
        <taxon>Calderihabitantaceae</taxon>
        <taxon>Calderihabitans</taxon>
    </lineage>
</organism>
<comment type="caution">
    <text evidence="2">The sequence shown here is derived from an EMBL/GenBank/DDBJ whole genome shotgun (WGS) entry which is preliminary data.</text>
</comment>
<dbReference type="PANTHER" id="PTHR42781:SF4">
    <property type="entry name" value="SPERMIDINE_PUTRESCINE IMPORT ATP-BINDING PROTEIN POTA"/>
    <property type="match status" value="1"/>
</dbReference>
<proteinExistence type="predicted"/>
<name>A0A1Z5HV21_9FIRM</name>
<evidence type="ECO:0000313" key="3">
    <source>
        <dbReference type="Proteomes" id="UP000197032"/>
    </source>
</evidence>
<evidence type="ECO:0000313" key="2">
    <source>
        <dbReference type="EMBL" id="GAW93376.1"/>
    </source>
</evidence>
<feature type="non-terminal residue" evidence="2">
    <location>
        <position position="1"/>
    </location>
</feature>
<dbReference type="Gene3D" id="3.40.50.300">
    <property type="entry name" value="P-loop containing nucleotide triphosphate hydrolases"/>
    <property type="match status" value="1"/>
</dbReference>
<dbReference type="InterPro" id="IPR050093">
    <property type="entry name" value="ABC_SmlMolc_Importer"/>
</dbReference>
<dbReference type="InterPro" id="IPR027417">
    <property type="entry name" value="P-loop_NTPase"/>
</dbReference>
<sequence>LVLEPEVLLLDEPFSGLDTPSRVKLLEEVHSLLNETGITTVFVSHDFQEIRWLAHKVAVLDKGKIVQQGDTDELLNQPSHSASRSLVEAACRLSGGSCRSNYR</sequence>
<keyword evidence="1" id="KW-0813">Transport</keyword>
<accession>A0A1Z5HV21</accession>
<dbReference type="SUPFAM" id="SSF52540">
    <property type="entry name" value="P-loop containing nucleoside triphosphate hydrolases"/>
    <property type="match status" value="1"/>
</dbReference>
<reference evidence="3" key="1">
    <citation type="journal article" date="2017" name="Appl. Environ. Microbiol.">
        <title>Genomic analysis of Calderihabitans maritimus KKC1, a thermophilic hydrogenogenic carboxydotrophic bacterium isolated from marine sediment.</title>
        <authorList>
            <person name="Omae K."/>
            <person name="Yoneda Y."/>
            <person name="Fukuyama Y."/>
            <person name="Yoshida T."/>
            <person name="Sako Y."/>
        </authorList>
    </citation>
    <scope>NUCLEOTIDE SEQUENCE [LARGE SCALE GENOMIC DNA]</scope>
    <source>
        <strain evidence="3">KKC1</strain>
    </source>
</reference>
<dbReference type="EMBL" id="BDGJ01000126">
    <property type="protein sequence ID" value="GAW93376.1"/>
    <property type="molecule type" value="Genomic_DNA"/>
</dbReference>
<gene>
    <name evidence="2" type="ORF">KKC1_25110</name>
</gene>
<evidence type="ECO:0000256" key="1">
    <source>
        <dbReference type="ARBA" id="ARBA00022448"/>
    </source>
</evidence>
<dbReference type="PANTHER" id="PTHR42781">
    <property type="entry name" value="SPERMIDINE/PUTRESCINE IMPORT ATP-BINDING PROTEIN POTA"/>
    <property type="match status" value="1"/>
</dbReference>
<protein>
    <submittedName>
        <fullName evidence="2">ABC transporter</fullName>
    </submittedName>
</protein>
<keyword evidence="3" id="KW-1185">Reference proteome</keyword>
<dbReference type="Proteomes" id="UP000197032">
    <property type="component" value="Unassembled WGS sequence"/>
</dbReference>
<dbReference type="AlphaFoldDB" id="A0A1Z5HV21"/>